<protein>
    <submittedName>
        <fullName evidence="2">Uncharacterized protein</fullName>
    </submittedName>
</protein>
<organism evidence="2 3">
    <name type="scientific">Ephemerocybe angulata</name>
    <dbReference type="NCBI Taxonomy" id="980116"/>
    <lineage>
        <taxon>Eukaryota</taxon>
        <taxon>Fungi</taxon>
        <taxon>Dikarya</taxon>
        <taxon>Basidiomycota</taxon>
        <taxon>Agaricomycotina</taxon>
        <taxon>Agaricomycetes</taxon>
        <taxon>Agaricomycetidae</taxon>
        <taxon>Agaricales</taxon>
        <taxon>Agaricineae</taxon>
        <taxon>Psathyrellaceae</taxon>
        <taxon>Ephemerocybe</taxon>
    </lineage>
</organism>
<keyword evidence="3" id="KW-1185">Reference proteome</keyword>
<dbReference type="Proteomes" id="UP000521943">
    <property type="component" value="Unassembled WGS sequence"/>
</dbReference>
<comment type="caution">
    <text evidence="2">The sequence shown here is derived from an EMBL/GenBank/DDBJ whole genome shotgun (WGS) entry which is preliminary data.</text>
</comment>
<proteinExistence type="predicted"/>
<accession>A0A8H6I2R9</accession>
<gene>
    <name evidence="2" type="ORF">DFP72DRAFT_846230</name>
</gene>
<evidence type="ECO:0000256" key="1">
    <source>
        <dbReference type="SAM" id="MobiDB-lite"/>
    </source>
</evidence>
<feature type="region of interest" description="Disordered" evidence="1">
    <location>
        <begin position="1386"/>
        <end position="1409"/>
    </location>
</feature>
<feature type="compositionally biased region" description="Polar residues" evidence="1">
    <location>
        <begin position="1396"/>
        <end position="1409"/>
    </location>
</feature>
<dbReference type="EMBL" id="JACGCI010000024">
    <property type="protein sequence ID" value="KAF6756847.1"/>
    <property type="molecule type" value="Genomic_DNA"/>
</dbReference>
<name>A0A8H6I2R9_9AGAR</name>
<evidence type="ECO:0000313" key="3">
    <source>
        <dbReference type="Proteomes" id="UP000521943"/>
    </source>
</evidence>
<reference evidence="2 3" key="1">
    <citation type="submission" date="2020-07" db="EMBL/GenBank/DDBJ databases">
        <title>Comparative genomics of pyrophilous fungi reveals a link between fire events and developmental genes.</title>
        <authorList>
            <consortium name="DOE Joint Genome Institute"/>
            <person name="Steindorff A.S."/>
            <person name="Carver A."/>
            <person name="Calhoun S."/>
            <person name="Stillman K."/>
            <person name="Liu H."/>
            <person name="Lipzen A."/>
            <person name="Pangilinan J."/>
            <person name="Labutti K."/>
            <person name="Bruns T.D."/>
            <person name="Grigoriev I.V."/>
        </authorList>
    </citation>
    <scope>NUCLEOTIDE SEQUENCE [LARGE SCALE GENOMIC DNA]</scope>
    <source>
        <strain evidence="2 3">CBS 144469</strain>
    </source>
</reference>
<sequence>MSSPIAGCVPCLFKFTVTERTKPSTPLAAEKLEEIWTLILENSGISGDGLNTLRCVCKATDKAWAAWLGQKVSMIASGRLSCTLDDKTVEIKLYLAGFKESFELLGLEPSKDNVERICEHLTKAESAIAPNCKLAERVSLAISCDSVLEDSEGDQDPGRTIMEWACSVIAALGADTKEFTLGFDTPISAHFPWSAFESLPALALAFREGYCTSRATLSPIDLKLKNISSVAIWPERSFYCQREDINTKLLESLPWSGFQSKSNRALIGIREATLSLIKEPFTPLACLTSLNLATNDQCDWGTAFKPYSYCFSKFQGMNNLDWMLLLTANVYLYEVVLDFPTPSFVEYLKGYTGLRALTIKNGCDNDDLHDIHCQLFSGSLPNHHQTLTSVKIDPSRFAIMMRLEYLESFEPEELIATLGKLKLLEDVRLWPMWLALKDEQYHPTTDITALALKAINSCIEGFNSKIRSSIFKKASGGYAFNLGIFQTSNDPSCGSPLFTIRAQPVNAPDSKPEDYHFRPPHFLTESTNALCSYVWQEQDEEHTLNKLPSQIRKWAKALIWKQPMPEEICIFCDALGGDHIPIAEMVEQFLESQRENKRATHAPPLTRRRLGAVLQIEHILVSEYKPEVAVDAGTGTEFAHSQLSWLPYELSQNLARTTTINHYQVLVTIKLGQRQHLAQYEQGSFLLRLPNQPPRLYRDIEGSSRIFPNKHRRAAIALEDVTPHQKHSLTSAEGDIQDTRTEQFSEDTKHLWRKVLLQYLLGQTAYATANIRLVCKLFDDIWFEVHAEILMKTPGSGLLSHLEDVNPRVRDGIRSMAVYIDVDSLKEFFSATHATPSKVNAERICNIILRNRLPPIVAAAKELEAVWFQISDKSDSPPPGAYWIDYPAVVQLAVERLCQELTAHLTHIKFLGIFNPNPIIPPYFPWTTFRVFQDITIWVDPACFFYSSDQPNLPGPGAINNIACIKLRGSESWAQCVEEMEKLDMDKALNTLPWSNFKASDPRILETREWFLSKIKTSWPKHANLTALHVASKLVGELGRFEPHARCFAELQELNQFNWQLLSDANIELQDIKVDFPTSSLVKYIKDYTGLRDFTIMNGCDNTDLSVLHRELFSAALPRHRSTLRSFTIDIDSGGMFTMPMRKEWLGELAQCAALKVLSFPICANPESEGFEQTFTFVSHERFNLRDVMELTPHIQKDLLPILGKMHKLETVSVNPLWLFRGNEVGHRQAANDEALLLAFYKKMHGFYCTVAEALFPDPGLKSYNFDFRLLRLNSEAQKRLGMPSALALKPQPLLPLHKRGKNPLYHYRIPHSSDSTYSASLAATLCRYVWREQKESLDRNTPPHVTRQWAWGIEEAGPLIYKDKSCVLCEAVGYYHPNPKDVIQDQRARRGQVGATDTSPMPDQCTRS</sequence>
<evidence type="ECO:0000313" key="2">
    <source>
        <dbReference type="EMBL" id="KAF6756847.1"/>
    </source>
</evidence>